<dbReference type="Ensembl" id="ENSFHET00000007304.1">
    <property type="protein sequence ID" value="ENSFHEP00000024622.1"/>
    <property type="gene ID" value="ENSFHEG00000006321.1"/>
</dbReference>
<dbReference type="GO" id="GO:0004896">
    <property type="term" value="F:cytokine receptor activity"/>
    <property type="evidence" value="ECO:0007669"/>
    <property type="project" value="InterPro"/>
</dbReference>
<dbReference type="PANTHER" id="PTHR23037">
    <property type="entry name" value="CYTOKINE RECEPTOR"/>
    <property type="match status" value="1"/>
</dbReference>
<dbReference type="GO" id="GO:0009897">
    <property type="term" value="C:external side of plasma membrane"/>
    <property type="evidence" value="ECO:0007669"/>
    <property type="project" value="TreeGrafter"/>
</dbReference>
<evidence type="ECO:0000256" key="4">
    <source>
        <dbReference type="ARBA" id="ARBA00022989"/>
    </source>
</evidence>
<feature type="domain" description="Fibronectin type-III" evidence="11">
    <location>
        <begin position="126"/>
        <end position="226"/>
    </location>
</feature>
<keyword evidence="7" id="KW-0325">Glycoprotein</keyword>
<dbReference type="GeneTree" id="ENSGT00510000049239"/>
<dbReference type="STRING" id="8078.ENSFHEP00000024622"/>
<dbReference type="InterPro" id="IPR003961">
    <property type="entry name" value="FN3_dom"/>
</dbReference>
<dbReference type="GO" id="GO:0030097">
    <property type="term" value="P:hemopoiesis"/>
    <property type="evidence" value="ECO:0007669"/>
    <property type="project" value="TreeGrafter"/>
</dbReference>
<dbReference type="SUPFAM" id="SSF49265">
    <property type="entry name" value="Fibronectin type III"/>
    <property type="match status" value="1"/>
</dbReference>
<evidence type="ECO:0000256" key="9">
    <source>
        <dbReference type="SAM" id="Phobius"/>
    </source>
</evidence>
<feature type="chain" id="PRO_5018648095" evidence="10">
    <location>
        <begin position="24"/>
        <end position="415"/>
    </location>
</feature>
<evidence type="ECO:0000256" key="8">
    <source>
        <dbReference type="SAM" id="MobiDB-lite"/>
    </source>
</evidence>
<evidence type="ECO:0000313" key="13">
    <source>
        <dbReference type="Proteomes" id="UP000265000"/>
    </source>
</evidence>
<keyword evidence="5 9" id="KW-0472">Membrane</keyword>
<organism evidence="12 13">
    <name type="scientific">Fundulus heteroclitus</name>
    <name type="common">Killifish</name>
    <name type="synonym">Mummichog</name>
    <dbReference type="NCBI Taxonomy" id="8078"/>
    <lineage>
        <taxon>Eukaryota</taxon>
        <taxon>Metazoa</taxon>
        <taxon>Chordata</taxon>
        <taxon>Craniata</taxon>
        <taxon>Vertebrata</taxon>
        <taxon>Euteleostomi</taxon>
        <taxon>Actinopterygii</taxon>
        <taxon>Neopterygii</taxon>
        <taxon>Teleostei</taxon>
        <taxon>Neoteleostei</taxon>
        <taxon>Acanthomorphata</taxon>
        <taxon>Ovalentaria</taxon>
        <taxon>Atherinomorphae</taxon>
        <taxon>Cyprinodontiformes</taxon>
        <taxon>Fundulidae</taxon>
        <taxon>Fundulus</taxon>
    </lineage>
</organism>
<evidence type="ECO:0000256" key="3">
    <source>
        <dbReference type="ARBA" id="ARBA00022729"/>
    </source>
</evidence>
<reference evidence="12" key="1">
    <citation type="submission" date="2025-08" db="UniProtKB">
        <authorList>
            <consortium name="Ensembl"/>
        </authorList>
    </citation>
    <scope>IDENTIFICATION</scope>
</reference>
<feature type="region of interest" description="Disordered" evidence="8">
    <location>
        <begin position="310"/>
        <end position="415"/>
    </location>
</feature>
<evidence type="ECO:0000256" key="6">
    <source>
        <dbReference type="ARBA" id="ARBA00023170"/>
    </source>
</evidence>
<evidence type="ECO:0000256" key="5">
    <source>
        <dbReference type="ARBA" id="ARBA00023136"/>
    </source>
</evidence>
<name>A0A3Q2QE45_FUNHE</name>
<dbReference type="InterPro" id="IPR003531">
    <property type="entry name" value="Hempt_rcpt_S_F1_CS"/>
</dbReference>
<reference evidence="12" key="2">
    <citation type="submission" date="2025-09" db="UniProtKB">
        <authorList>
            <consortium name="Ensembl"/>
        </authorList>
    </citation>
    <scope>IDENTIFICATION</scope>
</reference>
<sequence>MLPGWRTTASLLLLLLEAACSRAQSGDADPDAELGLSCSSHISLSRCSLTCRLLGRRGDDEDEGESIRSMRACQNSSGADKKKCFRAHGDTVSSAKLYPVNQVNVTVRLKGGGRLSSTFLLQKIVKPMSPQVWNVTSEPELHRTRVFFQIPYNKDFLTLENQLFQLDLWTKGSHVTTQNVSKQDFLQIDMQHLRKNAEYQVRVRAIPQGALQGTWSEWSPVVTFSMGSGGETPEWQMSVCAVVLSLLLLVVLLSAVVFWKHKIFTYMWPSIPHPKQTLVQICKPDKGLLLNLNPEVFSFLKVHPLEISHSEEAEPPAGSADGCRSDCRSDSTQSSDCRSTTSVSTEELEMSALLGRSSSDGEDSRRSGGPSPANTPPPGAEAQNPQRQHAGPGDGFGPKQPEEAYVTMSSFYQIK</sequence>
<keyword evidence="6" id="KW-0675">Receptor</keyword>
<dbReference type="PROSITE" id="PS01355">
    <property type="entry name" value="HEMATOPO_REC_S_F1"/>
    <property type="match status" value="1"/>
</dbReference>
<dbReference type="AlphaFoldDB" id="A0A3Q2QE45"/>
<feature type="compositionally biased region" description="Polar residues" evidence="8">
    <location>
        <begin position="330"/>
        <end position="345"/>
    </location>
</feature>
<evidence type="ECO:0000256" key="10">
    <source>
        <dbReference type="SAM" id="SignalP"/>
    </source>
</evidence>
<protein>
    <submittedName>
        <fullName evidence="12">Interleukin 7 receptor</fullName>
    </submittedName>
</protein>
<comment type="subcellular location">
    <subcellularLocation>
        <location evidence="1">Membrane</location>
        <topology evidence="1">Single-pass type I membrane protein</topology>
    </subcellularLocation>
</comment>
<dbReference type="Gene3D" id="2.60.40.10">
    <property type="entry name" value="Immunoglobulins"/>
    <property type="match status" value="1"/>
</dbReference>
<keyword evidence="13" id="KW-1185">Reference proteome</keyword>
<dbReference type="CDD" id="cd00063">
    <property type="entry name" value="FN3"/>
    <property type="match status" value="1"/>
</dbReference>
<dbReference type="InterPro" id="IPR036116">
    <property type="entry name" value="FN3_sf"/>
</dbReference>
<proteinExistence type="predicted"/>
<dbReference type="Proteomes" id="UP000265000">
    <property type="component" value="Unplaced"/>
</dbReference>
<keyword evidence="3 10" id="KW-0732">Signal</keyword>
<feature type="signal peptide" evidence="10">
    <location>
        <begin position="1"/>
        <end position="23"/>
    </location>
</feature>
<dbReference type="InterPro" id="IPR013783">
    <property type="entry name" value="Ig-like_fold"/>
</dbReference>
<evidence type="ECO:0000259" key="11">
    <source>
        <dbReference type="PROSITE" id="PS50853"/>
    </source>
</evidence>
<evidence type="ECO:0000256" key="2">
    <source>
        <dbReference type="ARBA" id="ARBA00022692"/>
    </source>
</evidence>
<accession>A0A3Q2QE45</accession>
<evidence type="ECO:0000313" key="12">
    <source>
        <dbReference type="Ensembl" id="ENSFHEP00000024622.1"/>
    </source>
</evidence>
<evidence type="ECO:0000256" key="7">
    <source>
        <dbReference type="ARBA" id="ARBA00023180"/>
    </source>
</evidence>
<keyword evidence="2 9" id="KW-0812">Transmembrane</keyword>
<evidence type="ECO:0000256" key="1">
    <source>
        <dbReference type="ARBA" id="ARBA00004479"/>
    </source>
</evidence>
<dbReference type="GO" id="GO:0046427">
    <property type="term" value="P:positive regulation of receptor signaling pathway via JAK-STAT"/>
    <property type="evidence" value="ECO:0007669"/>
    <property type="project" value="TreeGrafter"/>
</dbReference>
<dbReference type="PROSITE" id="PS50853">
    <property type="entry name" value="FN3"/>
    <property type="match status" value="1"/>
</dbReference>
<dbReference type="PANTHER" id="PTHR23037:SF27">
    <property type="entry name" value="INTERLEUKIN-7 RECEPTOR SUBUNIT ALPHA"/>
    <property type="match status" value="1"/>
</dbReference>
<keyword evidence="4 9" id="KW-1133">Transmembrane helix</keyword>
<feature type="transmembrane region" description="Helical" evidence="9">
    <location>
        <begin position="235"/>
        <end position="259"/>
    </location>
</feature>